<keyword evidence="1 2" id="KW-0732">Signal</keyword>
<protein>
    <submittedName>
        <fullName evidence="3">ABC transporter, periplasmic spermidine putrescine-binding protein PotD</fullName>
    </submittedName>
</protein>
<feature type="chain" id="PRO_5002097985" evidence="2">
    <location>
        <begin position="28"/>
        <end position="343"/>
    </location>
</feature>
<dbReference type="GO" id="GO:0015888">
    <property type="term" value="P:thiamine transport"/>
    <property type="evidence" value="ECO:0007669"/>
    <property type="project" value="TreeGrafter"/>
</dbReference>
<evidence type="ECO:0000256" key="1">
    <source>
        <dbReference type="ARBA" id="ARBA00022729"/>
    </source>
</evidence>
<proteinExistence type="predicted"/>
<dbReference type="AlphaFoldDB" id="A0A0B3RX13"/>
<dbReference type="PROSITE" id="PS51318">
    <property type="entry name" value="TAT"/>
    <property type="match status" value="1"/>
</dbReference>
<reference evidence="3 4" key="1">
    <citation type="submission" date="2014-10" db="EMBL/GenBank/DDBJ databases">
        <title>Genome sequence of Ponticoccus sp. strain UMTAT08 isolated from clonal culture of toxic dinoflagellate Alexandrium tamiyavanichii.</title>
        <authorList>
            <person name="Gan H.Y."/>
            <person name="Muhd D.-D."/>
            <person name="Mohd Noor M.E."/>
            <person name="Yeong Y.S."/>
            <person name="Usup G."/>
        </authorList>
    </citation>
    <scope>NUCLEOTIDE SEQUENCE [LARGE SCALE GENOMIC DNA]</scope>
    <source>
        <strain evidence="3 4">UMTAT08</strain>
    </source>
</reference>
<dbReference type="GO" id="GO:0030975">
    <property type="term" value="F:thiamine binding"/>
    <property type="evidence" value="ECO:0007669"/>
    <property type="project" value="TreeGrafter"/>
</dbReference>
<dbReference type="GO" id="GO:0030288">
    <property type="term" value="C:outer membrane-bounded periplasmic space"/>
    <property type="evidence" value="ECO:0007669"/>
    <property type="project" value="TreeGrafter"/>
</dbReference>
<dbReference type="InterPro" id="IPR006059">
    <property type="entry name" value="SBP"/>
</dbReference>
<dbReference type="CDD" id="cd13589">
    <property type="entry name" value="PBP2_polyamine_RpCGA009"/>
    <property type="match status" value="1"/>
</dbReference>
<dbReference type="PANTHER" id="PTHR30006">
    <property type="entry name" value="THIAMINE-BINDING PERIPLASMIC PROTEIN-RELATED"/>
    <property type="match status" value="1"/>
</dbReference>
<name>A0A0B3RX13_9RHOB</name>
<dbReference type="SUPFAM" id="SSF53850">
    <property type="entry name" value="Periplasmic binding protein-like II"/>
    <property type="match status" value="1"/>
</dbReference>
<dbReference type="Gene3D" id="3.40.190.10">
    <property type="entry name" value="Periplasmic binding protein-like II"/>
    <property type="match status" value="2"/>
</dbReference>
<comment type="caution">
    <text evidence="3">The sequence shown here is derived from an EMBL/GenBank/DDBJ whole genome shotgun (WGS) entry which is preliminary data.</text>
</comment>
<dbReference type="RefSeq" id="WP_043144790.1">
    <property type="nucleotide sequence ID" value="NZ_JSUQ01000018.1"/>
</dbReference>
<evidence type="ECO:0000256" key="2">
    <source>
        <dbReference type="SAM" id="SignalP"/>
    </source>
</evidence>
<sequence>MTLSRRNFLKTSAGAAALGAVGLPAFAQSDTFIVNMFGGRWEHDWRQHVMPKFAEQIGRDFDLDIGLGMAWISSFRAAGPENPPFPAVMLNEKYTAMIRNDDYFAVLTPENVPNMADVIEPAILKGNTAVTGMLAPLVIAYRTDLVAEPPKGWADLWDDRFKGQLGLYKITNSAATMMAMWAGEHFGSGRDDVETAVAKFKELSPFPQIGYSAQLTPLLTQGQISVAPIDLGEVKTMQEQGVPIDYVVPEEGMLVFDHSFSVFKNHPDKQLGFDYINFVLSPEIQLWMAENWLIAPTNKTVELPEELQKWPLQPEVVSQAIRFDWDETLAIMPGLNDLWERTI</sequence>
<dbReference type="EMBL" id="JSUQ01000018">
    <property type="protein sequence ID" value="KHQ51283.1"/>
    <property type="molecule type" value="Genomic_DNA"/>
</dbReference>
<dbReference type="GO" id="GO:0030976">
    <property type="term" value="F:thiamine pyrophosphate binding"/>
    <property type="evidence" value="ECO:0007669"/>
    <property type="project" value="TreeGrafter"/>
</dbReference>
<keyword evidence="4" id="KW-1185">Reference proteome</keyword>
<dbReference type="Pfam" id="PF13416">
    <property type="entry name" value="SBP_bac_8"/>
    <property type="match status" value="1"/>
</dbReference>
<evidence type="ECO:0000313" key="4">
    <source>
        <dbReference type="Proteomes" id="UP000030960"/>
    </source>
</evidence>
<dbReference type="STRING" id="561184.SAMN05216376_13010"/>
<dbReference type="PANTHER" id="PTHR30006:SF2">
    <property type="entry name" value="ABC TRANSPORTER SUBSTRATE-BINDING PROTEIN"/>
    <property type="match status" value="1"/>
</dbReference>
<dbReference type="InterPro" id="IPR006311">
    <property type="entry name" value="TAT_signal"/>
</dbReference>
<feature type="signal peptide" evidence="2">
    <location>
        <begin position="1"/>
        <end position="27"/>
    </location>
</feature>
<dbReference type="Pfam" id="PF10518">
    <property type="entry name" value="TAT_signal"/>
    <property type="match status" value="1"/>
</dbReference>
<accession>A0A0B3RX13</accession>
<organism evidence="3 4">
    <name type="scientific">Mameliella alba</name>
    <dbReference type="NCBI Taxonomy" id="561184"/>
    <lineage>
        <taxon>Bacteria</taxon>
        <taxon>Pseudomonadati</taxon>
        <taxon>Pseudomonadota</taxon>
        <taxon>Alphaproteobacteria</taxon>
        <taxon>Rhodobacterales</taxon>
        <taxon>Roseobacteraceae</taxon>
        <taxon>Mameliella</taxon>
    </lineage>
</organism>
<dbReference type="InterPro" id="IPR019546">
    <property type="entry name" value="TAT_signal_bac_arc"/>
</dbReference>
<evidence type="ECO:0000313" key="3">
    <source>
        <dbReference type="EMBL" id="KHQ51283.1"/>
    </source>
</evidence>
<dbReference type="Proteomes" id="UP000030960">
    <property type="component" value="Unassembled WGS sequence"/>
</dbReference>
<gene>
    <name evidence="3" type="ORF">OA50_04064</name>
</gene>
<dbReference type="NCBIfam" id="TIGR01409">
    <property type="entry name" value="TAT_signal_seq"/>
    <property type="match status" value="1"/>
</dbReference>